<proteinExistence type="inferred from homology"/>
<dbReference type="InterPro" id="IPR044965">
    <property type="entry name" value="Glyco_hydro_17_plant"/>
</dbReference>
<evidence type="ECO:0000313" key="6">
    <source>
        <dbReference type="Proteomes" id="UP000187609"/>
    </source>
</evidence>
<evidence type="ECO:0000256" key="4">
    <source>
        <dbReference type="RuleBase" id="RU004335"/>
    </source>
</evidence>
<dbReference type="InterPro" id="IPR000490">
    <property type="entry name" value="Glyco_hydro_17"/>
</dbReference>
<reference evidence="5" key="1">
    <citation type="submission" date="2016-11" db="EMBL/GenBank/DDBJ databases">
        <title>The genome of Nicotiana attenuata.</title>
        <authorList>
            <person name="Xu S."/>
            <person name="Brockmoeller T."/>
            <person name="Gaquerel E."/>
            <person name="Navarro A."/>
            <person name="Kuhl H."/>
            <person name="Gase K."/>
            <person name="Ling Z."/>
            <person name="Zhou W."/>
            <person name="Kreitzer C."/>
            <person name="Stanke M."/>
            <person name="Tang H."/>
            <person name="Lyons E."/>
            <person name="Pandey P."/>
            <person name="Pandey S.P."/>
            <person name="Timmermann B."/>
            <person name="Baldwin I.T."/>
        </authorList>
    </citation>
    <scope>NUCLEOTIDE SEQUENCE [LARGE SCALE GENOMIC DNA]</scope>
    <source>
        <strain evidence="5">UT</strain>
    </source>
</reference>
<comment type="caution">
    <text evidence="5">The sequence shown here is derived from an EMBL/GenBank/DDBJ whole genome shotgun (WGS) entry which is preliminary data.</text>
</comment>
<dbReference type="Pfam" id="PF00332">
    <property type="entry name" value="Glyco_hydro_17"/>
    <property type="match status" value="1"/>
</dbReference>
<dbReference type="SUPFAM" id="SSF51445">
    <property type="entry name" value="(Trans)glycosidases"/>
    <property type="match status" value="1"/>
</dbReference>
<organism evidence="5 6">
    <name type="scientific">Nicotiana attenuata</name>
    <name type="common">Coyote tobacco</name>
    <dbReference type="NCBI Taxonomy" id="49451"/>
    <lineage>
        <taxon>Eukaryota</taxon>
        <taxon>Viridiplantae</taxon>
        <taxon>Streptophyta</taxon>
        <taxon>Embryophyta</taxon>
        <taxon>Tracheophyta</taxon>
        <taxon>Spermatophyta</taxon>
        <taxon>Magnoliopsida</taxon>
        <taxon>eudicotyledons</taxon>
        <taxon>Gunneridae</taxon>
        <taxon>Pentapetalae</taxon>
        <taxon>asterids</taxon>
        <taxon>lamiids</taxon>
        <taxon>Solanales</taxon>
        <taxon>Solanaceae</taxon>
        <taxon>Nicotianoideae</taxon>
        <taxon>Nicotianeae</taxon>
        <taxon>Nicotiana</taxon>
    </lineage>
</organism>
<dbReference type="InterPro" id="IPR017853">
    <property type="entry name" value="GH"/>
</dbReference>
<dbReference type="GO" id="GO:0004553">
    <property type="term" value="F:hydrolase activity, hydrolyzing O-glycosyl compounds"/>
    <property type="evidence" value="ECO:0007669"/>
    <property type="project" value="InterPro"/>
</dbReference>
<name>A0A1J6IFP3_NICAT</name>
<keyword evidence="2" id="KW-0378">Hydrolase</keyword>
<dbReference type="GO" id="GO:0005975">
    <property type="term" value="P:carbohydrate metabolic process"/>
    <property type="evidence" value="ECO:0007669"/>
    <property type="project" value="InterPro"/>
</dbReference>
<keyword evidence="3" id="KW-0326">Glycosidase</keyword>
<accession>A0A1J6IFP3</accession>
<dbReference type="Gramene" id="OIT03869">
    <property type="protein sequence ID" value="OIT03869"/>
    <property type="gene ID" value="A4A49_51457"/>
</dbReference>
<evidence type="ECO:0000256" key="1">
    <source>
        <dbReference type="ARBA" id="ARBA00008773"/>
    </source>
</evidence>
<protein>
    <submittedName>
        <fullName evidence="5">Glucan endo-1,3-beta-glucosidase 11</fullName>
    </submittedName>
</protein>
<evidence type="ECO:0000313" key="5">
    <source>
        <dbReference type="EMBL" id="OIT03869.1"/>
    </source>
</evidence>
<dbReference type="STRING" id="49451.A0A1J6IFP3"/>
<dbReference type="Proteomes" id="UP000187609">
    <property type="component" value="Unassembled WGS sequence"/>
</dbReference>
<evidence type="ECO:0000256" key="3">
    <source>
        <dbReference type="ARBA" id="ARBA00023295"/>
    </source>
</evidence>
<dbReference type="SMR" id="A0A1J6IFP3"/>
<evidence type="ECO:0000256" key="2">
    <source>
        <dbReference type="ARBA" id="ARBA00022801"/>
    </source>
</evidence>
<keyword evidence="6" id="KW-1185">Reference proteome</keyword>
<dbReference type="PANTHER" id="PTHR32227">
    <property type="entry name" value="GLUCAN ENDO-1,3-BETA-GLUCOSIDASE BG1-RELATED-RELATED"/>
    <property type="match status" value="1"/>
</dbReference>
<dbReference type="Gene3D" id="3.20.20.80">
    <property type="entry name" value="Glycosidases"/>
    <property type="match status" value="1"/>
</dbReference>
<comment type="similarity">
    <text evidence="1 4">Belongs to the glycosyl hydrolase 17 family.</text>
</comment>
<dbReference type="EMBL" id="MJEQ01037187">
    <property type="protein sequence ID" value="OIT03869.1"/>
    <property type="molecule type" value="Genomic_DNA"/>
</dbReference>
<sequence>MSRPIDTDLSNTWSEISFNSFSISNLMKLIGQKKGTPMRPNSDLNIYVFALFNENLKPGPSSERNYGLFKPDRSQAYLLGFLSFDAVSTNSSSSGGHSGFGREDCCHFLINFQKGIPMLFGLGWIRTEIILKI</sequence>
<gene>
    <name evidence="5" type="ORF">A4A49_51457</name>
</gene>
<dbReference type="AlphaFoldDB" id="A0A1J6IFP3"/>